<dbReference type="InterPro" id="IPR009100">
    <property type="entry name" value="AcylCoA_DH/oxidase_NM_dom_sf"/>
</dbReference>
<keyword evidence="5 6" id="KW-0560">Oxidoreductase</keyword>
<dbReference type="FunFam" id="1.20.140.10:FF:000001">
    <property type="entry name" value="Acyl-CoA dehydrogenase"/>
    <property type="match status" value="1"/>
</dbReference>
<feature type="domain" description="Acyl-CoA oxidase/dehydrogenase middle" evidence="9">
    <location>
        <begin position="136"/>
        <end position="236"/>
    </location>
</feature>
<feature type="domain" description="Acyl-CoA dehydrogenase/oxidase N-terminal" evidence="10">
    <location>
        <begin position="21"/>
        <end position="104"/>
    </location>
</feature>
<evidence type="ECO:0000256" key="5">
    <source>
        <dbReference type="ARBA" id="ARBA00023002"/>
    </source>
</evidence>
<dbReference type="PANTHER" id="PTHR43884:SF12">
    <property type="entry name" value="ISOVALERYL-COA DEHYDROGENASE, MITOCHONDRIAL-RELATED"/>
    <property type="match status" value="1"/>
</dbReference>
<comment type="cofactor">
    <cofactor evidence="1 6">
        <name>FAD</name>
        <dbReference type="ChEBI" id="CHEBI:57692"/>
    </cofactor>
</comment>
<dbReference type="SUPFAM" id="SSF56645">
    <property type="entry name" value="Acyl-CoA dehydrogenase NM domain-like"/>
    <property type="match status" value="1"/>
</dbReference>
<dbReference type="InterPro" id="IPR036250">
    <property type="entry name" value="AcylCo_DH-like_C"/>
</dbReference>
<dbReference type="Pfam" id="PF02770">
    <property type="entry name" value="Acyl-CoA_dh_M"/>
    <property type="match status" value="1"/>
</dbReference>
<dbReference type="SUPFAM" id="SSF47203">
    <property type="entry name" value="Acyl-CoA dehydrogenase C-terminal domain-like"/>
    <property type="match status" value="1"/>
</dbReference>
<dbReference type="Proteomes" id="UP000319949">
    <property type="component" value="Unassembled WGS sequence"/>
</dbReference>
<evidence type="ECO:0000313" key="11">
    <source>
        <dbReference type="EMBL" id="TWA92625.1"/>
    </source>
</evidence>
<dbReference type="Pfam" id="PF02771">
    <property type="entry name" value="Acyl-CoA_dh_N"/>
    <property type="match status" value="1"/>
</dbReference>
<dbReference type="InterPro" id="IPR006091">
    <property type="entry name" value="Acyl-CoA_Oxase/DH_mid-dom"/>
</dbReference>
<dbReference type="GO" id="GO:0050660">
    <property type="term" value="F:flavin adenine dinucleotide binding"/>
    <property type="evidence" value="ECO:0007669"/>
    <property type="project" value="InterPro"/>
</dbReference>
<dbReference type="InterPro" id="IPR013786">
    <property type="entry name" value="AcylCoA_DH/ox_N"/>
</dbReference>
<comment type="similarity">
    <text evidence="2 6">Belongs to the acyl-CoA dehydrogenase family.</text>
</comment>
<organism evidence="11 12">
    <name type="scientific">Bradyrhizobium stylosanthis</name>
    <dbReference type="NCBI Taxonomy" id="1803665"/>
    <lineage>
        <taxon>Bacteria</taxon>
        <taxon>Pseudomonadati</taxon>
        <taxon>Pseudomonadota</taxon>
        <taxon>Alphaproteobacteria</taxon>
        <taxon>Hyphomicrobiales</taxon>
        <taxon>Nitrobacteraceae</taxon>
        <taxon>Bradyrhizobium</taxon>
    </lineage>
</organism>
<evidence type="ECO:0000256" key="7">
    <source>
        <dbReference type="SAM" id="MobiDB-lite"/>
    </source>
</evidence>
<evidence type="ECO:0000256" key="3">
    <source>
        <dbReference type="ARBA" id="ARBA00022630"/>
    </source>
</evidence>
<keyword evidence="4 6" id="KW-0274">FAD</keyword>
<dbReference type="Gene3D" id="2.40.110.10">
    <property type="entry name" value="Butyryl-CoA Dehydrogenase, subunit A, domain 2"/>
    <property type="match status" value="1"/>
</dbReference>
<dbReference type="InterPro" id="IPR046373">
    <property type="entry name" value="Acyl-CoA_Oxase/DH_mid-dom_sf"/>
</dbReference>
<keyword evidence="12" id="KW-1185">Reference proteome</keyword>
<dbReference type="Pfam" id="PF00441">
    <property type="entry name" value="Acyl-CoA_dh_1"/>
    <property type="match status" value="1"/>
</dbReference>
<dbReference type="OrthoDB" id="9775090at2"/>
<evidence type="ECO:0000256" key="6">
    <source>
        <dbReference type="RuleBase" id="RU362125"/>
    </source>
</evidence>
<dbReference type="PANTHER" id="PTHR43884">
    <property type="entry name" value="ACYL-COA DEHYDROGENASE"/>
    <property type="match status" value="1"/>
</dbReference>
<name>A0A560D681_9BRAD</name>
<evidence type="ECO:0000259" key="8">
    <source>
        <dbReference type="Pfam" id="PF00441"/>
    </source>
</evidence>
<evidence type="ECO:0000313" key="12">
    <source>
        <dbReference type="Proteomes" id="UP000319949"/>
    </source>
</evidence>
<evidence type="ECO:0000259" key="9">
    <source>
        <dbReference type="Pfam" id="PF02770"/>
    </source>
</evidence>
<feature type="region of interest" description="Disordered" evidence="7">
    <location>
        <begin position="1"/>
        <end position="20"/>
    </location>
</feature>
<proteinExistence type="inferred from homology"/>
<keyword evidence="3 6" id="KW-0285">Flavoprotein</keyword>
<evidence type="ECO:0000259" key="10">
    <source>
        <dbReference type="Pfam" id="PF02771"/>
    </source>
</evidence>
<accession>A0A560D681</accession>
<dbReference type="GO" id="GO:0003995">
    <property type="term" value="F:acyl-CoA dehydrogenase activity"/>
    <property type="evidence" value="ECO:0007669"/>
    <property type="project" value="TreeGrafter"/>
</dbReference>
<comment type="caution">
    <text evidence="11">The sequence shown here is derived from an EMBL/GenBank/DDBJ whole genome shotgun (WGS) entry which is preliminary data.</text>
</comment>
<evidence type="ECO:0000256" key="1">
    <source>
        <dbReference type="ARBA" id="ARBA00001974"/>
    </source>
</evidence>
<protein>
    <submittedName>
        <fullName evidence="11">Acyl-CoA dehydrogenase</fullName>
    </submittedName>
</protein>
<dbReference type="Gene3D" id="1.20.140.10">
    <property type="entry name" value="Butyryl-CoA Dehydrogenase, subunit A, domain 3"/>
    <property type="match status" value="1"/>
</dbReference>
<evidence type="ECO:0000256" key="4">
    <source>
        <dbReference type="ARBA" id="ARBA00022827"/>
    </source>
</evidence>
<feature type="compositionally biased region" description="Basic and acidic residues" evidence="7">
    <location>
        <begin position="10"/>
        <end position="20"/>
    </location>
</feature>
<gene>
    <name evidence="11" type="ORF">FBZ96_11096</name>
</gene>
<dbReference type="Gene3D" id="1.10.540.10">
    <property type="entry name" value="Acyl-CoA dehydrogenase/oxidase, N-terminal domain"/>
    <property type="match status" value="1"/>
</dbReference>
<dbReference type="InterPro" id="IPR037069">
    <property type="entry name" value="AcylCoA_DH/ox_N_sf"/>
</dbReference>
<dbReference type="RefSeq" id="WP_145668963.1">
    <property type="nucleotide sequence ID" value="NZ_VITK01000010.1"/>
</dbReference>
<reference evidence="11 12" key="1">
    <citation type="submission" date="2019-06" db="EMBL/GenBank/DDBJ databases">
        <title>Genomic Encyclopedia of Type Strains, Phase IV (KMG-V): Genome sequencing to study the core and pangenomes of soil and plant-associated prokaryotes.</title>
        <authorList>
            <person name="Whitman W."/>
        </authorList>
    </citation>
    <scope>NUCLEOTIDE SEQUENCE [LARGE SCALE GENOMIC DNA]</scope>
    <source>
        <strain evidence="11 12">BR 510</strain>
    </source>
</reference>
<evidence type="ECO:0000256" key="2">
    <source>
        <dbReference type="ARBA" id="ARBA00009347"/>
    </source>
</evidence>
<dbReference type="EMBL" id="VITK01000010">
    <property type="protein sequence ID" value="TWA92625.1"/>
    <property type="molecule type" value="Genomic_DNA"/>
</dbReference>
<dbReference type="InterPro" id="IPR009075">
    <property type="entry name" value="AcylCo_DH/oxidase_C"/>
</dbReference>
<dbReference type="AlphaFoldDB" id="A0A560D681"/>
<sequence>MNVTASTKTPRPDGDGRGYMTEERRLIRDTAREFTMNEVLPVANRLDPEQGQIPMELRQKMADMGYFGIRIPEEFGGLGLGAFEYCLVAEQLARGWMSVASIMARGQAGWLRLGGSLSPRNAERMQRAARGEFLQAAALSEPGTGSDLASISCRAVRDGDHWVITGSKYWCTFADGADYITVFARTAPPPSADKRYLGISAFLIEKPRGQLPENCEGHPIPKIGYFGWNTYELSFQGTRVSADSLIGEEGKAFYLMTYGLETARAHTAARSIGLAQGALEDAIAYAKERKQFGMPISEFQAIRFKIATMATKIQAARQLLYFVCNEIDQGRRCDTEASMVKYFASEMAEEVTSEAIQIHGGAGYTKLYAVERYWRDARLTKIFEGTSEIQQRIISDNLLGKSATDRRMIEQAFDHLA</sequence>
<feature type="domain" description="Acyl-CoA dehydrogenase/oxidase C-terminal" evidence="8">
    <location>
        <begin position="253"/>
        <end position="398"/>
    </location>
</feature>